<proteinExistence type="predicted"/>
<protein>
    <submittedName>
        <fullName evidence="1">Uncharacterized protein</fullName>
    </submittedName>
</protein>
<sequence length="202" mass="22256">MALALLDRFLFSRKAAEALVLTRMHLRDGKLDGRLVAVVGQQDRMNIWPAEQAAAYLRVHAGLMSGEFARVEIAVGAHPSADAERRKNGQKLAVLPQPFHAAVDQDQNFADADGQFWWSTPIKVEKSVGVSYYDHNSRYPVLTSELVSEGAVPLEVGVTKASRTLLHLMHGGGVARWPYGTDTVTLLINLHHKPRARSEGAR</sequence>
<organism evidence="1 2">
    <name type="scientific">Streptomyces lavenduligriseus</name>
    <dbReference type="NCBI Taxonomy" id="67315"/>
    <lineage>
        <taxon>Bacteria</taxon>
        <taxon>Bacillati</taxon>
        <taxon>Actinomycetota</taxon>
        <taxon>Actinomycetes</taxon>
        <taxon>Kitasatosporales</taxon>
        <taxon>Streptomycetaceae</taxon>
        <taxon>Streptomyces</taxon>
    </lineage>
</organism>
<comment type="caution">
    <text evidence="1">The sequence shown here is derived from an EMBL/GenBank/DDBJ whole genome shotgun (WGS) entry which is preliminary data.</text>
</comment>
<name>A0ABT0NTR8_9ACTN</name>
<dbReference type="EMBL" id="JAMCCK010000021">
    <property type="protein sequence ID" value="MCL3994862.1"/>
    <property type="molecule type" value="Genomic_DNA"/>
</dbReference>
<evidence type="ECO:0000313" key="2">
    <source>
        <dbReference type="Proteomes" id="UP001202052"/>
    </source>
</evidence>
<keyword evidence="2" id="KW-1185">Reference proteome</keyword>
<dbReference type="RefSeq" id="WP_249460295.1">
    <property type="nucleotide sequence ID" value="NZ_JAMCCK010000021.1"/>
</dbReference>
<reference evidence="1 2" key="1">
    <citation type="submission" date="2022-05" db="EMBL/GenBank/DDBJ databases">
        <title>Genome Resource of Streptomyces lavenduligriseus GA1-1, a Strain with Broad-Spectrum Antifungal Activity against Phytopathogenic Fungi.</title>
        <authorList>
            <person name="Qi D."/>
        </authorList>
    </citation>
    <scope>NUCLEOTIDE SEQUENCE [LARGE SCALE GENOMIC DNA]</scope>
    <source>
        <strain evidence="1 2">GA1-1</strain>
    </source>
</reference>
<accession>A0ABT0NTR8</accession>
<evidence type="ECO:0000313" key="1">
    <source>
        <dbReference type="EMBL" id="MCL3994862.1"/>
    </source>
</evidence>
<gene>
    <name evidence="1" type="ORF">M4438_15295</name>
</gene>
<dbReference type="Proteomes" id="UP001202052">
    <property type="component" value="Unassembled WGS sequence"/>
</dbReference>